<sequence length="282" mass="31077">MTAQTITTAVARRDENPDESKAAGPGAMIRSYHADLAQVMPTHVRADVFVRVATGVVRRDDKLTQAANNSPNSLMVALMDAARLGLEPGTEQYYLTPRKNKQGRFEVLGIPGYQGYIELMYRSGAIASVVVEVVRKNDKFSYRPGRDTVPEHDIDWMSEDRGELVLVYAYAVMIGGATSKVVVLNRDHIAKAKESSQGANSSYSPWQNHEEAMWMKTAARRLAKWVPTSTEDRRLITASAERADLPNLAPADLDPDPIDITNYTAPADEPIDGEIVENGDES</sequence>
<evidence type="ECO:0000313" key="2">
    <source>
        <dbReference type="EMBL" id="GAA2773033.1"/>
    </source>
</evidence>
<proteinExistence type="predicted"/>
<comment type="caution">
    <text evidence="2">The sequence shown here is derived from an EMBL/GenBank/DDBJ whole genome shotgun (WGS) entry which is preliminary data.</text>
</comment>
<dbReference type="InterPro" id="IPR004590">
    <property type="entry name" value="ssDNA_annealing_RecT"/>
</dbReference>
<feature type="compositionally biased region" description="Basic and acidic residues" evidence="1">
    <location>
        <begin position="11"/>
        <end position="21"/>
    </location>
</feature>
<dbReference type="EMBL" id="BAAAUX010000001">
    <property type="protein sequence ID" value="GAA2773033.1"/>
    <property type="molecule type" value="Genomic_DNA"/>
</dbReference>
<reference evidence="2 3" key="1">
    <citation type="journal article" date="2019" name="Int. J. Syst. Evol. Microbiol.">
        <title>The Global Catalogue of Microorganisms (GCM) 10K type strain sequencing project: providing services to taxonomists for standard genome sequencing and annotation.</title>
        <authorList>
            <consortium name="The Broad Institute Genomics Platform"/>
            <consortium name="The Broad Institute Genome Sequencing Center for Infectious Disease"/>
            <person name="Wu L."/>
            <person name="Ma J."/>
        </authorList>
    </citation>
    <scope>NUCLEOTIDE SEQUENCE [LARGE SCALE GENOMIC DNA]</scope>
    <source>
        <strain evidence="2 3">JCM 9383</strain>
    </source>
</reference>
<evidence type="ECO:0000256" key="1">
    <source>
        <dbReference type="SAM" id="MobiDB-lite"/>
    </source>
</evidence>
<dbReference type="NCBIfam" id="TIGR00616">
    <property type="entry name" value="rect"/>
    <property type="match status" value="1"/>
</dbReference>
<dbReference type="RefSeq" id="WP_344677264.1">
    <property type="nucleotide sequence ID" value="NZ_BAAAUX010000001.1"/>
</dbReference>
<keyword evidence="3" id="KW-1185">Reference proteome</keyword>
<organism evidence="2 3">
    <name type="scientific">Saccharopolyspora taberi</name>
    <dbReference type="NCBI Taxonomy" id="60895"/>
    <lineage>
        <taxon>Bacteria</taxon>
        <taxon>Bacillati</taxon>
        <taxon>Actinomycetota</taxon>
        <taxon>Actinomycetes</taxon>
        <taxon>Pseudonocardiales</taxon>
        <taxon>Pseudonocardiaceae</taxon>
        <taxon>Saccharopolyspora</taxon>
    </lineage>
</organism>
<dbReference type="Pfam" id="PF03837">
    <property type="entry name" value="RecT"/>
    <property type="match status" value="1"/>
</dbReference>
<feature type="compositionally biased region" description="Acidic residues" evidence="1">
    <location>
        <begin position="269"/>
        <end position="282"/>
    </location>
</feature>
<evidence type="ECO:0008006" key="4">
    <source>
        <dbReference type="Google" id="ProtNLM"/>
    </source>
</evidence>
<accession>A0ABN3V0M0</accession>
<feature type="region of interest" description="Disordered" evidence="1">
    <location>
        <begin position="1"/>
        <end position="25"/>
    </location>
</feature>
<evidence type="ECO:0000313" key="3">
    <source>
        <dbReference type="Proteomes" id="UP001500979"/>
    </source>
</evidence>
<name>A0ABN3V0M0_9PSEU</name>
<gene>
    <name evidence="2" type="ORF">GCM10010470_00750</name>
</gene>
<protein>
    <recommendedName>
        <fullName evidence="4">Recombinase RecT</fullName>
    </recommendedName>
</protein>
<dbReference type="Proteomes" id="UP001500979">
    <property type="component" value="Unassembled WGS sequence"/>
</dbReference>
<feature type="region of interest" description="Disordered" evidence="1">
    <location>
        <begin position="244"/>
        <end position="282"/>
    </location>
</feature>
<dbReference type="InterPro" id="IPR018330">
    <property type="entry name" value="RecT_fam"/>
</dbReference>